<gene>
    <name evidence="5" type="ordered locus">Rumal_0842</name>
</gene>
<dbReference type="eggNOG" id="COG2207">
    <property type="taxonomic scope" value="Bacteria"/>
</dbReference>
<dbReference type="GO" id="GO:0003700">
    <property type="term" value="F:DNA-binding transcription factor activity"/>
    <property type="evidence" value="ECO:0007669"/>
    <property type="project" value="InterPro"/>
</dbReference>
<evidence type="ECO:0000256" key="3">
    <source>
        <dbReference type="ARBA" id="ARBA00023163"/>
    </source>
</evidence>
<organism evidence="5 6">
    <name type="scientific">Ruminococcus albus (strain ATCC 27210 / DSM 20455 / JCM 14654 / NCDO 2250 / 7)</name>
    <dbReference type="NCBI Taxonomy" id="697329"/>
    <lineage>
        <taxon>Bacteria</taxon>
        <taxon>Bacillati</taxon>
        <taxon>Bacillota</taxon>
        <taxon>Clostridia</taxon>
        <taxon>Eubacteriales</taxon>
        <taxon>Oscillospiraceae</taxon>
        <taxon>Ruminococcus</taxon>
    </lineage>
</organism>
<dbReference type="PROSITE" id="PS00041">
    <property type="entry name" value="HTH_ARAC_FAMILY_1"/>
    <property type="match status" value="1"/>
</dbReference>
<keyword evidence="3" id="KW-0804">Transcription</keyword>
<dbReference type="PRINTS" id="PR00032">
    <property type="entry name" value="HTHARAC"/>
</dbReference>
<dbReference type="HOGENOM" id="CLU_000445_88_6_9"/>
<keyword evidence="1" id="KW-0805">Transcription regulation</keyword>
<dbReference type="Pfam" id="PF02311">
    <property type="entry name" value="AraC_binding"/>
    <property type="match status" value="1"/>
</dbReference>
<protein>
    <submittedName>
        <fullName evidence="5">Transcriptional regulator, AraC family</fullName>
    </submittedName>
</protein>
<dbReference type="InterPro" id="IPR020449">
    <property type="entry name" value="Tscrpt_reg_AraC-type_HTH"/>
</dbReference>
<dbReference type="GO" id="GO:0043565">
    <property type="term" value="F:sequence-specific DNA binding"/>
    <property type="evidence" value="ECO:0007669"/>
    <property type="project" value="InterPro"/>
</dbReference>
<dbReference type="Proteomes" id="UP000006919">
    <property type="component" value="Chromosome"/>
</dbReference>
<dbReference type="PANTHER" id="PTHR43280:SF28">
    <property type="entry name" value="HTH-TYPE TRANSCRIPTIONAL ACTIVATOR RHAS"/>
    <property type="match status" value="1"/>
</dbReference>
<evidence type="ECO:0000313" key="6">
    <source>
        <dbReference type="Proteomes" id="UP000006919"/>
    </source>
</evidence>
<evidence type="ECO:0000313" key="5">
    <source>
        <dbReference type="EMBL" id="ADU21369.1"/>
    </source>
</evidence>
<dbReference type="AlphaFoldDB" id="E6UIR7"/>
<dbReference type="SUPFAM" id="SSF46689">
    <property type="entry name" value="Homeodomain-like"/>
    <property type="match status" value="1"/>
</dbReference>
<dbReference type="SUPFAM" id="SSF51215">
    <property type="entry name" value="Regulatory protein AraC"/>
    <property type="match status" value="1"/>
</dbReference>
<sequence length="261" mass="29883">MKVGAVGYNYVHEEDFIMDCPEGSGCPLLLLIKEPSVFVIGDREYDVPKNSFVLFTSNMPHSYRAKYKVYTDDWVYFSMSAADEDRLKSSGVPFNEIITLGNIEELSHTVRAISFEHYSIEEGHELIEEHLFEILMIRLGRAVRRSSLTDVSHLDKVSALLKIRNMIYAVPNEILDVNKLSEMAGMSRSGFQHLYKKVFGISVSADVINARMKLARELLVSANMSIRETAQKCGYADEYSFMKRFRKYYGITPTQMKEKLT</sequence>
<dbReference type="KEGG" id="ral:Rumal_0842"/>
<dbReference type="PROSITE" id="PS01124">
    <property type="entry name" value="HTH_ARAC_FAMILY_2"/>
    <property type="match status" value="1"/>
</dbReference>
<dbReference type="STRING" id="697329.Rumal_0842"/>
<feature type="domain" description="HTH araC/xylS-type" evidence="4">
    <location>
        <begin position="161"/>
        <end position="259"/>
    </location>
</feature>
<dbReference type="PANTHER" id="PTHR43280">
    <property type="entry name" value="ARAC-FAMILY TRANSCRIPTIONAL REGULATOR"/>
    <property type="match status" value="1"/>
</dbReference>
<dbReference type="RefSeq" id="WP_013497548.1">
    <property type="nucleotide sequence ID" value="NC_014833.1"/>
</dbReference>
<dbReference type="EMBL" id="CP002403">
    <property type="protein sequence ID" value="ADU21369.1"/>
    <property type="molecule type" value="Genomic_DNA"/>
</dbReference>
<accession>E6UIR7</accession>
<evidence type="ECO:0000256" key="2">
    <source>
        <dbReference type="ARBA" id="ARBA00023125"/>
    </source>
</evidence>
<dbReference type="InterPro" id="IPR009057">
    <property type="entry name" value="Homeodomain-like_sf"/>
</dbReference>
<dbReference type="InterPro" id="IPR003313">
    <property type="entry name" value="AraC-bd"/>
</dbReference>
<dbReference type="SMART" id="SM00342">
    <property type="entry name" value="HTH_ARAC"/>
    <property type="match status" value="1"/>
</dbReference>
<proteinExistence type="predicted"/>
<evidence type="ECO:0000259" key="4">
    <source>
        <dbReference type="PROSITE" id="PS01124"/>
    </source>
</evidence>
<reference evidence="5 6" key="1">
    <citation type="journal article" date="2011" name="J. Bacteriol.">
        <title>Complete genome of the cellulolytic ruminal bacterium Ruminococcus albus 7.</title>
        <authorList>
            <person name="Suen G."/>
            <person name="Stevenson D.M."/>
            <person name="Bruce D.C."/>
            <person name="Chertkov O."/>
            <person name="Copeland A."/>
            <person name="Cheng J.F."/>
            <person name="Detter C."/>
            <person name="Detter J.C."/>
            <person name="Goodwin L.A."/>
            <person name="Han C.S."/>
            <person name="Hauser L.J."/>
            <person name="Ivanova N.N."/>
            <person name="Kyrpides N.C."/>
            <person name="Land M.L."/>
            <person name="Lapidus A."/>
            <person name="Lucas S."/>
            <person name="Ovchinnikova G."/>
            <person name="Pitluck S."/>
            <person name="Tapia R."/>
            <person name="Woyke T."/>
            <person name="Boyum J."/>
            <person name="Mead D."/>
            <person name="Weimer P.J."/>
        </authorList>
    </citation>
    <scope>NUCLEOTIDE SEQUENCE [LARGE SCALE GENOMIC DNA]</scope>
    <source>
        <strain evidence="6">ATCC 27210 / DSM 20455 / JCM 14654 / NCDO 2250 / 7</strain>
    </source>
</reference>
<dbReference type="InterPro" id="IPR018062">
    <property type="entry name" value="HTH_AraC-typ_CS"/>
</dbReference>
<dbReference type="InterPro" id="IPR037923">
    <property type="entry name" value="HTH-like"/>
</dbReference>
<keyword evidence="2" id="KW-0238">DNA-binding</keyword>
<dbReference type="Gene3D" id="1.10.10.60">
    <property type="entry name" value="Homeodomain-like"/>
    <property type="match status" value="2"/>
</dbReference>
<dbReference type="OrthoDB" id="2055228at2"/>
<dbReference type="InterPro" id="IPR018060">
    <property type="entry name" value="HTH_AraC"/>
</dbReference>
<evidence type="ECO:0000256" key="1">
    <source>
        <dbReference type="ARBA" id="ARBA00023015"/>
    </source>
</evidence>
<dbReference type="Pfam" id="PF12833">
    <property type="entry name" value="HTH_18"/>
    <property type="match status" value="1"/>
</dbReference>
<name>E6UIR7_RUMA7</name>